<dbReference type="GO" id="GO:0016747">
    <property type="term" value="F:acyltransferase activity, transferring groups other than amino-acyl groups"/>
    <property type="evidence" value="ECO:0007669"/>
    <property type="project" value="TreeGrafter"/>
</dbReference>
<dbReference type="PANTHER" id="PTHR31642">
    <property type="entry name" value="TRICHOTHECENE 3-O-ACETYLTRANSFERASE"/>
    <property type="match status" value="1"/>
</dbReference>
<accession>A0A2G5F0J7</accession>
<dbReference type="InterPro" id="IPR050317">
    <property type="entry name" value="Plant_Fungal_Acyltransferase"/>
</dbReference>
<evidence type="ECO:0000256" key="1">
    <source>
        <dbReference type="ARBA" id="ARBA00009861"/>
    </source>
</evidence>
<comment type="similarity">
    <text evidence="1">Belongs to the plant acyltransferase family.</text>
</comment>
<sequence>METKAILTEADIDKEEPVTLVSPKNPTPHETVFLSNIDQTLAFPVGTVFFFKVPHSMKFTSTLDIAERVKKSVSEVLLIPYYFMAGRLNFNCEASRLELVCNNAGVLFVTATSELALKDLGDLRLPNPSFHHLIHRVGRSKDFINTPIFTIQVTRFKCGGFSIGFVVNHSLLDGRAAAEMFDNLATICRGEGMKIYSINNDRTSTKARVPPQIKFPHKEYIKPSEISSPCSSFVPPSSPLPVLQSHTCKLFSFTPEMLNTLKDKALIKCSTFDAIVAHLWRTRTQAVFNDPNEDSSVMFAVDIRSRMSPPLPHGFSGNAVVTASATAKVAELSEKPFSYCVEKIQESNKRITDEYVRSVIDWLEVYKGVPCTSLSGNFYVSAWWKLPFYELDFGFGNPIYGGPVMGGYDDFVLLLSDGNSNSGGINAWICLEHEKMERFIVHVFDV</sequence>
<dbReference type="EMBL" id="KZ305020">
    <property type="protein sequence ID" value="PIA61524.1"/>
    <property type="molecule type" value="Genomic_DNA"/>
</dbReference>
<dbReference type="InterPro" id="IPR023213">
    <property type="entry name" value="CAT-like_dom_sf"/>
</dbReference>
<dbReference type="InParanoid" id="A0A2G5F0J7"/>
<dbReference type="STRING" id="218851.A0A2G5F0J7"/>
<protein>
    <submittedName>
        <fullName evidence="2">Uncharacterized protein</fullName>
    </submittedName>
</protein>
<dbReference type="OrthoDB" id="671439at2759"/>
<dbReference type="PANTHER" id="PTHR31642:SF231">
    <property type="entry name" value="BAHD FAMILY ACYLTRANSFERASE, CLADE V"/>
    <property type="match status" value="1"/>
</dbReference>
<evidence type="ECO:0000313" key="2">
    <source>
        <dbReference type="EMBL" id="PIA61524.1"/>
    </source>
</evidence>
<proteinExistence type="inferred from homology"/>
<keyword evidence="3" id="KW-1185">Reference proteome</keyword>
<dbReference type="Proteomes" id="UP000230069">
    <property type="component" value="Unassembled WGS sequence"/>
</dbReference>
<gene>
    <name evidence="2" type="ORF">AQUCO_00300804v1</name>
</gene>
<name>A0A2G5F0J7_AQUCA</name>
<organism evidence="2 3">
    <name type="scientific">Aquilegia coerulea</name>
    <name type="common">Rocky mountain columbine</name>
    <dbReference type="NCBI Taxonomy" id="218851"/>
    <lineage>
        <taxon>Eukaryota</taxon>
        <taxon>Viridiplantae</taxon>
        <taxon>Streptophyta</taxon>
        <taxon>Embryophyta</taxon>
        <taxon>Tracheophyta</taxon>
        <taxon>Spermatophyta</taxon>
        <taxon>Magnoliopsida</taxon>
        <taxon>Ranunculales</taxon>
        <taxon>Ranunculaceae</taxon>
        <taxon>Thalictroideae</taxon>
        <taxon>Aquilegia</taxon>
    </lineage>
</organism>
<dbReference type="Pfam" id="PF02458">
    <property type="entry name" value="Transferase"/>
    <property type="match status" value="1"/>
</dbReference>
<dbReference type="AlphaFoldDB" id="A0A2G5F0J7"/>
<reference evidence="2 3" key="1">
    <citation type="submission" date="2017-09" db="EMBL/GenBank/DDBJ databases">
        <title>WGS assembly of Aquilegia coerulea Goldsmith.</title>
        <authorList>
            <person name="Hodges S."/>
            <person name="Kramer E."/>
            <person name="Nordborg M."/>
            <person name="Tomkins J."/>
            <person name="Borevitz J."/>
            <person name="Derieg N."/>
            <person name="Yan J."/>
            <person name="Mihaltcheva S."/>
            <person name="Hayes R.D."/>
            <person name="Rokhsar D."/>
        </authorList>
    </citation>
    <scope>NUCLEOTIDE SEQUENCE [LARGE SCALE GENOMIC DNA]</scope>
    <source>
        <strain evidence="3">cv. Goldsmith</strain>
    </source>
</reference>
<evidence type="ECO:0000313" key="3">
    <source>
        <dbReference type="Proteomes" id="UP000230069"/>
    </source>
</evidence>
<dbReference type="Gene3D" id="3.30.559.10">
    <property type="entry name" value="Chloramphenicol acetyltransferase-like domain"/>
    <property type="match status" value="2"/>
</dbReference>